<evidence type="ECO:0000256" key="1">
    <source>
        <dbReference type="ARBA" id="ARBA00004418"/>
    </source>
</evidence>
<evidence type="ECO:0000313" key="10">
    <source>
        <dbReference type="EMBL" id="QXH39188.1"/>
    </source>
</evidence>
<dbReference type="SUPFAM" id="SSF81296">
    <property type="entry name" value="E set domains"/>
    <property type="match status" value="1"/>
</dbReference>
<name>A0ABX8MKD5_9PSED</name>
<dbReference type="InterPro" id="IPR032694">
    <property type="entry name" value="CopC/D"/>
</dbReference>
<organism evidence="10 11">
    <name type="scientific">Pseudomonas sessilinigenes</name>
    <dbReference type="NCBI Taxonomy" id="658629"/>
    <lineage>
        <taxon>Bacteria</taxon>
        <taxon>Pseudomonadati</taxon>
        <taxon>Pseudomonadota</taxon>
        <taxon>Gammaproteobacteria</taxon>
        <taxon>Pseudomonadales</taxon>
        <taxon>Pseudomonadaceae</taxon>
        <taxon>Pseudomonas</taxon>
    </lineage>
</organism>
<evidence type="ECO:0000256" key="4">
    <source>
        <dbReference type="ARBA" id="ARBA00022729"/>
    </source>
</evidence>
<evidence type="ECO:0000259" key="9">
    <source>
        <dbReference type="Pfam" id="PF04234"/>
    </source>
</evidence>
<dbReference type="Pfam" id="PF04234">
    <property type="entry name" value="CopC"/>
    <property type="match status" value="1"/>
</dbReference>
<keyword evidence="11" id="KW-1185">Reference proteome</keyword>
<evidence type="ECO:0000256" key="3">
    <source>
        <dbReference type="ARBA" id="ARBA00022723"/>
    </source>
</evidence>
<keyword evidence="5 7" id="KW-0574">Periplasm</keyword>
<reference evidence="10" key="1">
    <citation type="submission" date="2021-06" db="EMBL/GenBank/DDBJ databases">
        <title>Updating the genus Pseudomonas: Description of 43 new species and partition of the Pseudomonas putida group.</title>
        <authorList>
            <person name="Girard L."/>
            <person name="Lood C."/>
            <person name="Vandamme P."/>
            <person name="Rokni-Zadeh H."/>
            <person name="van Noort V."/>
            <person name="Hofte M."/>
            <person name="Lavigne R."/>
            <person name="De Mot R."/>
        </authorList>
    </citation>
    <scope>NUCLEOTIDE SEQUENCE</scope>
    <source>
        <strain evidence="10">CMR12a</strain>
    </source>
</reference>
<feature type="chain" id="PRO_5045187473" description="Copper resistance protein C" evidence="8">
    <location>
        <begin position="26"/>
        <end position="127"/>
    </location>
</feature>
<feature type="signal peptide" evidence="8">
    <location>
        <begin position="1"/>
        <end position="25"/>
    </location>
</feature>
<protein>
    <recommendedName>
        <fullName evidence="7">Copper resistance protein C</fullName>
    </recommendedName>
</protein>
<dbReference type="EMBL" id="CP077074">
    <property type="protein sequence ID" value="QXH39188.1"/>
    <property type="molecule type" value="Genomic_DNA"/>
</dbReference>
<comment type="function">
    <text evidence="7">Involved in copper resistance.</text>
</comment>
<evidence type="ECO:0000256" key="8">
    <source>
        <dbReference type="SAM" id="SignalP"/>
    </source>
</evidence>
<accession>A0ABX8MKD5</accession>
<evidence type="ECO:0000256" key="6">
    <source>
        <dbReference type="ARBA" id="ARBA00023008"/>
    </source>
</evidence>
<dbReference type="Proteomes" id="UP000693952">
    <property type="component" value="Chromosome"/>
</dbReference>
<dbReference type="NCBIfam" id="NF033814">
    <property type="entry name" value="copper_CopC"/>
    <property type="match status" value="1"/>
</dbReference>
<evidence type="ECO:0000256" key="7">
    <source>
        <dbReference type="RuleBase" id="RU369037"/>
    </source>
</evidence>
<evidence type="ECO:0000313" key="11">
    <source>
        <dbReference type="Proteomes" id="UP000693952"/>
    </source>
</evidence>
<proteinExistence type="inferred from homology"/>
<dbReference type="InterPro" id="IPR007348">
    <property type="entry name" value="CopC_dom"/>
</dbReference>
<comment type="similarity">
    <text evidence="2 7">Belongs to the CopC family.</text>
</comment>
<dbReference type="RefSeq" id="WP_068587014.1">
    <property type="nucleotide sequence ID" value="NZ_CP027706.1"/>
</dbReference>
<dbReference type="Gene3D" id="2.60.40.1220">
    <property type="match status" value="1"/>
</dbReference>
<comment type="subcellular location">
    <subcellularLocation>
        <location evidence="1 7">Periplasm</location>
    </subcellularLocation>
</comment>
<evidence type="ECO:0000256" key="5">
    <source>
        <dbReference type="ARBA" id="ARBA00022764"/>
    </source>
</evidence>
<keyword evidence="3 7" id="KW-0479">Metal-binding</keyword>
<keyword evidence="4 7" id="KW-0732">Signal</keyword>
<evidence type="ECO:0000256" key="2">
    <source>
        <dbReference type="ARBA" id="ARBA00010509"/>
    </source>
</evidence>
<dbReference type="InterPro" id="IPR014755">
    <property type="entry name" value="Cu-Rt/internalin_Ig-like"/>
</dbReference>
<dbReference type="PANTHER" id="PTHR34820:SF4">
    <property type="entry name" value="INNER MEMBRANE PROTEIN YEBZ"/>
    <property type="match status" value="1"/>
</dbReference>
<dbReference type="PANTHER" id="PTHR34820">
    <property type="entry name" value="INNER MEMBRANE PROTEIN YEBZ"/>
    <property type="match status" value="1"/>
</dbReference>
<dbReference type="InterPro" id="IPR014756">
    <property type="entry name" value="Ig_E-set"/>
</dbReference>
<sequence>MPSLKTLNTSLVLGSALLFAALAQAHPKLLSSLPAEGARGPAPERIELKFSETLTPQFSAAKLVMTAMPGMVHPPMPINARISAGSDPKTLLVTPSSRLSAGRYKVEWRAVSADTHPITGAMTFTVD</sequence>
<keyword evidence="6 7" id="KW-0186">Copper</keyword>
<gene>
    <name evidence="10" type="primary">copC</name>
    <name evidence="10" type="ORF">KSS89_23565</name>
</gene>
<dbReference type="InterPro" id="IPR047685">
    <property type="entry name" value="CopC-like"/>
</dbReference>
<feature type="domain" description="CopC" evidence="9">
    <location>
        <begin position="26"/>
        <end position="126"/>
    </location>
</feature>